<evidence type="ECO:0000256" key="2">
    <source>
        <dbReference type="ARBA" id="ARBA00022737"/>
    </source>
</evidence>
<keyword evidence="6" id="KW-1185">Reference proteome</keyword>
<dbReference type="EMBL" id="QKYT01000002">
    <property type="protein sequence ID" value="RIA99676.1"/>
    <property type="molecule type" value="Genomic_DNA"/>
</dbReference>
<dbReference type="SUPFAM" id="SSF50978">
    <property type="entry name" value="WD40 repeat-like"/>
    <property type="match status" value="1"/>
</dbReference>
<keyword evidence="2" id="KW-0677">Repeat</keyword>
<dbReference type="OrthoDB" id="256303at2759"/>
<organism evidence="5 6">
    <name type="scientific">Glomus cerebriforme</name>
    <dbReference type="NCBI Taxonomy" id="658196"/>
    <lineage>
        <taxon>Eukaryota</taxon>
        <taxon>Fungi</taxon>
        <taxon>Fungi incertae sedis</taxon>
        <taxon>Mucoromycota</taxon>
        <taxon>Glomeromycotina</taxon>
        <taxon>Glomeromycetes</taxon>
        <taxon>Glomerales</taxon>
        <taxon>Glomeraceae</taxon>
        <taxon>Glomus</taxon>
    </lineage>
</organism>
<dbReference type="InterPro" id="IPR001680">
    <property type="entry name" value="WD40_rpt"/>
</dbReference>
<dbReference type="Pfam" id="PF00400">
    <property type="entry name" value="WD40"/>
    <property type="match status" value="4"/>
</dbReference>
<dbReference type="PROSITE" id="PS50082">
    <property type="entry name" value="WD_REPEATS_2"/>
    <property type="match status" value="3"/>
</dbReference>
<dbReference type="STRING" id="658196.A0A397TRX7"/>
<protein>
    <submittedName>
        <fullName evidence="5">WD40 repeat-like protein</fullName>
    </submittedName>
</protein>
<evidence type="ECO:0000256" key="1">
    <source>
        <dbReference type="ARBA" id="ARBA00022574"/>
    </source>
</evidence>
<evidence type="ECO:0000313" key="6">
    <source>
        <dbReference type="Proteomes" id="UP000265703"/>
    </source>
</evidence>
<feature type="repeat" description="WD" evidence="3">
    <location>
        <begin position="255"/>
        <end position="296"/>
    </location>
</feature>
<dbReference type="SMART" id="SM00320">
    <property type="entry name" value="WD40"/>
    <property type="match status" value="5"/>
</dbReference>
<dbReference type="Gene3D" id="2.130.10.10">
    <property type="entry name" value="YVTN repeat-like/Quinoprotein amine dehydrogenase"/>
    <property type="match status" value="1"/>
</dbReference>
<feature type="repeat" description="WD" evidence="3">
    <location>
        <begin position="108"/>
        <end position="149"/>
    </location>
</feature>
<evidence type="ECO:0000313" key="5">
    <source>
        <dbReference type="EMBL" id="RIA99676.1"/>
    </source>
</evidence>
<feature type="region of interest" description="Disordered" evidence="4">
    <location>
        <begin position="1"/>
        <end position="30"/>
    </location>
</feature>
<proteinExistence type="predicted"/>
<evidence type="ECO:0000256" key="4">
    <source>
        <dbReference type="SAM" id="MobiDB-lite"/>
    </source>
</evidence>
<feature type="compositionally biased region" description="Polar residues" evidence="4">
    <location>
        <begin position="1"/>
        <end position="14"/>
    </location>
</feature>
<reference evidence="5 6" key="1">
    <citation type="submission" date="2018-06" db="EMBL/GenBank/DDBJ databases">
        <title>Comparative genomics reveals the genomic features of Rhizophagus irregularis, R. cerebriforme, R. diaphanum and Gigaspora rosea, and their symbiotic lifestyle signature.</title>
        <authorList>
            <person name="Morin E."/>
            <person name="San Clemente H."/>
            <person name="Chen E.C.H."/>
            <person name="De La Providencia I."/>
            <person name="Hainaut M."/>
            <person name="Kuo A."/>
            <person name="Kohler A."/>
            <person name="Murat C."/>
            <person name="Tang N."/>
            <person name="Roy S."/>
            <person name="Loubradou J."/>
            <person name="Henrissat B."/>
            <person name="Grigoriev I.V."/>
            <person name="Corradi N."/>
            <person name="Roux C."/>
            <person name="Martin F.M."/>
        </authorList>
    </citation>
    <scope>NUCLEOTIDE SEQUENCE [LARGE SCALE GENOMIC DNA]</scope>
    <source>
        <strain evidence="5 6">DAOM 227022</strain>
    </source>
</reference>
<dbReference type="PANTHER" id="PTHR10971">
    <property type="entry name" value="MRNA EXPORT FACTOR AND BUB3"/>
    <property type="match status" value="1"/>
</dbReference>
<dbReference type="Proteomes" id="UP000265703">
    <property type="component" value="Unassembled WGS sequence"/>
</dbReference>
<comment type="caution">
    <text evidence="5">The sequence shown here is derived from an EMBL/GenBank/DDBJ whole genome shotgun (WGS) entry which is preliminary data.</text>
</comment>
<dbReference type="InterPro" id="IPR036322">
    <property type="entry name" value="WD40_repeat_dom_sf"/>
</dbReference>
<sequence length="355" mass="39309">MSYGNRPNTSTSNEAPKDYEVPHGPSDSVSEVSFSPTADFFTVSSWDTSVRIYEANSTTGAAIGKAIYNHEKPVLCCAWSKDGTKVISGGADNAGRCFDITSQQVGQIAVHEQPIKCIKYIENHNLVLTGSWDKTLKYWDMRSATPVLTVNLPERCYALDFTYPVLVVGCAERHVQIYDLSKNPSTPIKSLISPLKWQTRCISTFLNRSGYSSMGNVEGRDCTGYAIGSIEGRVGIQYFEEKDSQSSFSFKCHRENNHVHAVNAISFHPVYGTFSTAGSDGTFNFWDKDSKQRLKGFSSIGGPITSTTFNNNGSIFAYALSYDWSKGFVTQPQKSAVYLHTVKDDDVKPKPPKKR</sequence>
<dbReference type="PROSITE" id="PS50294">
    <property type="entry name" value="WD_REPEATS_REGION"/>
    <property type="match status" value="2"/>
</dbReference>
<accession>A0A397TRX7</accession>
<name>A0A397TRX7_9GLOM</name>
<evidence type="ECO:0000256" key="3">
    <source>
        <dbReference type="PROSITE-ProRule" id="PRU00221"/>
    </source>
</evidence>
<dbReference type="AlphaFoldDB" id="A0A397TRX7"/>
<keyword evidence="1 3" id="KW-0853">WD repeat</keyword>
<feature type="repeat" description="WD" evidence="3">
    <location>
        <begin position="67"/>
        <end position="108"/>
    </location>
</feature>
<gene>
    <name evidence="5" type="ORF">C1645_746883</name>
</gene>
<dbReference type="InterPro" id="IPR015943">
    <property type="entry name" value="WD40/YVTN_repeat-like_dom_sf"/>
</dbReference>